<dbReference type="EMBL" id="CP121694">
    <property type="protein sequence ID" value="WRO20908.1"/>
    <property type="molecule type" value="Genomic_DNA"/>
</dbReference>
<keyword evidence="5" id="KW-0963">Cytoplasm</keyword>
<feature type="binding site" evidence="5 6">
    <location>
        <position position="343"/>
    </location>
    <ligand>
        <name>NAD(+)</name>
        <dbReference type="ChEBI" id="CHEBI:57540"/>
    </ligand>
</feature>
<dbReference type="InterPro" id="IPR042172">
    <property type="entry name" value="Adenosylhomocyst_ase-like_sf"/>
</dbReference>
<dbReference type="FunFam" id="3.40.50.720:FF:000004">
    <property type="entry name" value="Adenosylhomocysteinase"/>
    <property type="match status" value="1"/>
</dbReference>
<comment type="similarity">
    <text evidence="1 5 8">Belongs to the adenosylhomocysteinase family.</text>
</comment>
<feature type="binding site" evidence="5 6">
    <location>
        <begin position="154"/>
        <end position="156"/>
    </location>
    <ligand>
        <name>NAD(+)</name>
        <dbReference type="ChEBI" id="CHEBI:57540"/>
    </ligand>
</feature>
<organism evidence="10 11">
    <name type="scientific">Metallumcola ferriviriculae</name>
    <dbReference type="NCBI Taxonomy" id="3039180"/>
    <lineage>
        <taxon>Bacteria</taxon>
        <taxon>Bacillati</taxon>
        <taxon>Bacillota</taxon>
        <taxon>Clostridia</taxon>
        <taxon>Neomoorellales</taxon>
        <taxon>Desulfitibacteraceae</taxon>
        <taxon>Metallumcola</taxon>
    </lineage>
</organism>
<evidence type="ECO:0000256" key="7">
    <source>
        <dbReference type="RuleBase" id="RU000548"/>
    </source>
</evidence>
<accession>A0AAU0UNY4</accession>
<comment type="subcellular location">
    <subcellularLocation>
        <location evidence="5">Cytoplasm</location>
    </subcellularLocation>
</comment>
<dbReference type="GO" id="GO:0004013">
    <property type="term" value="F:adenosylhomocysteinase activity"/>
    <property type="evidence" value="ECO:0007669"/>
    <property type="project" value="UniProtKB-UniRule"/>
</dbReference>
<name>A0AAU0UNY4_9FIRM</name>
<feature type="binding site" evidence="6">
    <location>
        <position position="350"/>
    </location>
    <ligand>
        <name>NAD(+)</name>
        <dbReference type="ChEBI" id="CHEBI:57540"/>
    </ligand>
</feature>
<feature type="binding site" evidence="5">
    <location>
        <position position="183"/>
    </location>
    <ligand>
        <name>substrate</name>
    </ligand>
</feature>
<evidence type="ECO:0000313" key="11">
    <source>
        <dbReference type="Proteomes" id="UP001329915"/>
    </source>
</evidence>
<evidence type="ECO:0000256" key="2">
    <source>
        <dbReference type="ARBA" id="ARBA00022563"/>
    </source>
</evidence>
<dbReference type="InterPro" id="IPR015878">
    <property type="entry name" value="Ado_hCys_hydrolase_NAD-bd"/>
</dbReference>
<keyword evidence="3 5" id="KW-0378">Hydrolase</keyword>
<dbReference type="HAMAP" id="MF_00563">
    <property type="entry name" value="AdoHcyase"/>
    <property type="match status" value="1"/>
</dbReference>
<evidence type="ECO:0000256" key="4">
    <source>
        <dbReference type="ARBA" id="ARBA00023027"/>
    </source>
</evidence>
<dbReference type="PIRSF" id="PIRSF001109">
    <property type="entry name" value="Ad_hcy_hydrolase"/>
    <property type="match status" value="1"/>
</dbReference>
<comment type="catalytic activity">
    <reaction evidence="5 7">
        <text>S-adenosyl-L-homocysteine + H2O = L-homocysteine + adenosine</text>
        <dbReference type="Rhea" id="RHEA:21708"/>
        <dbReference type="ChEBI" id="CHEBI:15377"/>
        <dbReference type="ChEBI" id="CHEBI:16335"/>
        <dbReference type="ChEBI" id="CHEBI:57856"/>
        <dbReference type="ChEBI" id="CHEBI:58199"/>
        <dbReference type="EC" id="3.13.2.1"/>
    </reaction>
</comment>
<dbReference type="SUPFAM" id="SSF52283">
    <property type="entry name" value="Formate/glycerate dehydrogenase catalytic domain-like"/>
    <property type="match status" value="1"/>
</dbReference>
<keyword evidence="2 5" id="KW-0554">One-carbon metabolism</keyword>
<dbReference type="Gene3D" id="3.40.50.1480">
    <property type="entry name" value="Adenosylhomocysteinase-like"/>
    <property type="match status" value="1"/>
</dbReference>
<feature type="binding site" evidence="6">
    <location>
        <begin position="219"/>
        <end position="224"/>
    </location>
    <ligand>
        <name>NAD(+)</name>
        <dbReference type="ChEBI" id="CHEBI:57540"/>
    </ligand>
</feature>
<dbReference type="SUPFAM" id="SSF51735">
    <property type="entry name" value="NAD(P)-binding Rossmann-fold domains"/>
    <property type="match status" value="1"/>
</dbReference>
<comment type="function">
    <text evidence="5">May play a key role in the regulation of the intracellular concentration of adenosylhomocysteine.</text>
</comment>
<feature type="binding site" evidence="5">
    <location>
        <position position="275"/>
    </location>
    <ligand>
        <name>NAD(+)</name>
        <dbReference type="ChEBI" id="CHEBI:57540"/>
    </ligand>
</feature>
<dbReference type="PROSITE" id="PS00739">
    <property type="entry name" value="ADOHCYASE_2"/>
    <property type="match status" value="1"/>
</dbReference>
<dbReference type="PROSITE" id="PS00738">
    <property type="entry name" value="ADOHCYASE_1"/>
    <property type="match status" value="1"/>
</dbReference>
<dbReference type="AlphaFoldDB" id="A0AAU0UNY4"/>
<dbReference type="NCBIfam" id="TIGR00936">
    <property type="entry name" value="ahcY"/>
    <property type="match status" value="1"/>
</dbReference>
<sequence length="419" mass="46035">MSKVSGSVIKDINLAPEGKLKLDWVKAHMPLLNTIEEQFKMEQPFTGSKVSICLHLEAKTGYLAQVIQAGGAEVAVCGSNPLSTQDDVVAALVESGITAYAWYNVTDEEYHEHINKVLDFKPDAIIDDGGDLVGTLHSERIEQAKEILGGCEETTTGIVRLKALDNEGKLLFPMMAVNDAYCKYLFDNRYGTGQSVWDGIMRTTNLVIAGKTVVVVGYGWCGKGVAMRAKGLGAKIVVTEVDPIKATEAFMDGFEVVPMLEAAKRGDIFVTVTGNCDVIADEHFEVMKDRAVMCNAGHFDIEVNKNDLANRAESVREVRKNIEEFQMKDGRKLYLLAGGRLVNLAAGDGHPVEVMDMTFALQALALKHIVEHGKKMEPQVHTVPADIDNYVAKLRLDTWGVDIDKLTNKQIEYLASWGE</sequence>
<evidence type="ECO:0000256" key="5">
    <source>
        <dbReference type="HAMAP-Rule" id="MF_00563"/>
    </source>
</evidence>
<dbReference type="CDD" id="cd00401">
    <property type="entry name" value="SAHH"/>
    <property type="match status" value="1"/>
</dbReference>
<protein>
    <recommendedName>
        <fullName evidence="5">Adenosylhomocysteinase</fullName>
        <ecNumber evidence="5">3.13.2.1</ecNumber>
    </recommendedName>
    <alternativeName>
        <fullName evidence="5">S-adenosyl-L-homocysteine hydrolase</fullName>
        <shortName evidence="5">AdoHcyase</shortName>
    </alternativeName>
</protein>
<evidence type="ECO:0000256" key="8">
    <source>
        <dbReference type="RuleBase" id="RU004166"/>
    </source>
</evidence>
<dbReference type="InterPro" id="IPR000043">
    <property type="entry name" value="Adenosylhomocysteinase-like"/>
</dbReference>
<dbReference type="Pfam" id="PF05221">
    <property type="entry name" value="AdoHcyase"/>
    <property type="match status" value="2"/>
</dbReference>
<feature type="binding site" evidence="5 6">
    <location>
        <position position="240"/>
    </location>
    <ligand>
        <name>NAD(+)</name>
        <dbReference type="ChEBI" id="CHEBI:57540"/>
    </ligand>
</feature>
<dbReference type="EC" id="3.13.2.1" evidence="5"/>
<dbReference type="Gene3D" id="3.40.50.720">
    <property type="entry name" value="NAD(P)-binding Rossmann-like Domain"/>
    <property type="match status" value="1"/>
</dbReference>
<dbReference type="PANTHER" id="PTHR23420">
    <property type="entry name" value="ADENOSYLHOMOCYSTEINASE"/>
    <property type="match status" value="1"/>
</dbReference>
<dbReference type="NCBIfam" id="NF004005">
    <property type="entry name" value="PRK05476.2-3"/>
    <property type="match status" value="1"/>
</dbReference>
<dbReference type="Pfam" id="PF00670">
    <property type="entry name" value="AdoHcyase_NAD"/>
    <property type="match status" value="1"/>
</dbReference>
<evidence type="ECO:0000256" key="3">
    <source>
        <dbReference type="ARBA" id="ARBA00022801"/>
    </source>
</evidence>
<proteinExistence type="inferred from homology"/>
<feature type="binding site" evidence="5">
    <location>
        <position position="128"/>
    </location>
    <ligand>
        <name>substrate</name>
    </ligand>
</feature>
<evidence type="ECO:0000256" key="1">
    <source>
        <dbReference type="ARBA" id="ARBA00007122"/>
    </source>
</evidence>
<dbReference type="RefSeq" id="WP_366923785.1">
    <property type="nucleotide sequence ID" value="NZ_CP121694.1"/>
</dbReference>
<dbReference type="Proteomes" id="UP001329915">
    <property type="component" value="Chromosome"/>
</dbReference>
<keyword evidence="11" id="KW-1185">Reference proteome</keyword>
<comment type="cofactor">
    <cofactor evidence="5 6 7">
        <name>NAD(+)</name>
        <dbReference type="ChEBI" id="CHEBI:57540"/>
    </cofactor>
    <text evidence="5 6 7">Binds 1 NAD(+) per subunit.</text>
</comment>
<dbReference type="PANTHER" id="PTHR23420:SF0">
    <property type="entry name" value="ADENOSYLHOMOCYSTEINASE"/>
    <property type="match status" value="1"/>
</dbReference>
<dbReference type="SMART" id="SM00996">
    <property type="entry name" value="AdoHcyase"/>
    <property type="match status" value="1"/>
</dbReference>
<comment type="caution">
    <text evidence="5">Lacks conserved residue(s) required for the propagation of feature annotation.</text>
</comment>
<feature type="binding site" evidence="5">
    <location>
        <position position="188"/>
    </location>
    <ligand>
        <name>NAD(+)</name>
        <dbReference type="ChEBI" id="CHEBI:57540"/>
    </ligand>
</feature>
<feature type="binding site" evidence="5">
    <location>
        <position position="153"/>
    </location>
    <ligand>
        <name>substrate</name>
    </ligand>
</feature>
<comment type="pathway">
    <text evidence="5 7">Amino-acid biosynthesis; L-homocysteine biosynthesis; L-homocysteine from S-adenosyl-L-homocysteine: step 1/1.</text>
</comment>
<feature type="binding site" evidence="5">
    <location>
        <position position="187"/>
    </location>
    <ligand>
        <name>substrate</name>
    </ligand>
</feature>
<evidence type="ECO:0000259" key="9">
    <source>
        <dbReference type="SMART" id="SM00997"/>
    </source>
</evidence>
<dbReference type="GO" id="GO:0071269">
    <property type="term" value="P:L-homocysteine biosynthetic process"/>
    <property type="evidence" value="ECO:0007669"/>
    <property type="project" value="UniProtKB-UniRule"/>
</dbReference>
<evidence type="ECO:0000256" key="6">
    <source>
        <dbReference type="PIRSR" id="PIRSR001109-2"/>
    </source>
</evidence>
<keyword evidence="4 5" id="KW-0520">NAD</keyword>
<evidence type="ECO:0000313" key="10">
    <source>
        <dbReference type="EMBL" id="WRO20908.1"/>
    </source>
</evidence>
<dbReference type="GO" id="GO:0033353">
    <property type="term" value="P:S-adenosylmethionine cycle"/>
    <property type="evidence" value="ECO:0007669"/>
    <property type="project" value="TreeGrafter"/>
</dbReference>
<gene>
    <name evidence="5" type="primary">ahcY</name>
    <name evidence="10" type="ORF">MFMK1_000698</name>
</gene>
<dbReference type="GO" id="GO:0005829">
    <property type="term" value="C:cytosol"/>
    <property type="evidence" value="ECO:0007669"/>
    <property type="project" value="TreeGrafter"/>
</dbReference>
<dbReference type="GO" id="GO:0006730">
    <property type="term" value="P:one-carbon metabolic process"/>
    <property type="evidence" value="ECO:0007669"/>
    <property type="project" value="UniProtKB-UniRule"/>
</dbReference>
<feature type="binding site" evidence="5 6">
    <location>
        <begin position="296"/>
        <end position="298"/>
    </location>
    <ligand>
        <name>NAD(+)</name>
        <dbReference type="ChEBI" id="CHEBI:57540"/>
    </ligand>
</feature>
<dbReference type="KEGG" id="dbc:MFMK1_000698"/>
<feature type="binding site" evidence="5">
    <location>
        <begin position="217"/>
        <end position="222"/>
    </location>
    <ligand>
        <name>NAD(+)</name>
        <dbReference type="ChEBI" id="CHEBI:57540"/>
    </ligand>
</feature>
<dbReference type="InterPro" id="IPR036291">
    <property type="entry name" value="NAD(P)-bd_dom_sf"/>
</dbReference>
<feature type="domain" description="S-adenosyl-L-homocysteine hydrolase NAD binding" evidence="9">
    <location>
        <begin position="188"/>
        <end position="349"/>
    </location>
</feature>
<reference evidence="10 11" key="1">
    <citation type="submission" date="2023-04" db="EMBL/GenBank/DDBJ databases">
        <authorList>
            <person name="Hsu D."/>
        </authorList>
    </citation>
    <scope>NUCLEOTIDE SEQUENCE [LARGE SCALE GENOMIC DNA]</scope>
    <source>
        <strain evidence="10 11">MK1</strain>
    </source>
</reference>
<dbReference type="InterPro" id="IPR020082">
    <property type="entry name" value="S-Ado-L-homoCys_hydrolase_CS"/>
</dbReference>
<dbReference type="SMART" id="SM00997">
    <property type="entry name" value="AdoHcyase_NAD"/>
    <property type="match status" value="1"/>
</dbReference>